<evidence type="ECO:0000313" key="10">
    <source>
        <dbReference type="EMBL" id="KLL38877.1"/>
    </source>
</evidence>
<dbReference type="NCBIfam" id="TIGR02433">
    <property type="entry name" value="lysidine_TilS_C"/>
    <property type="match status" value="1"/>
</dbReference>
<accession>A0A0E1EK36</accession>
<comment type="similarity">
    <text evidence="8">Belongs to the tRNA(Ile)-lysidine synthase family.</text>
</comment>
<evidence type="ECO:0000313" key="15">
    <source>
        <dbReference type="Proteomes" id="UP000254076"/>
    </source>
</evidence>
<dbReference type="Proteomes" id="UP000035346">
    <property type="component" value="Unassembled WGS sequence"/>
</dbReference>
<reference evidence="11 14" key="2">
    <citation type="journal article" date="2016" name="Sci. Rep.">
        <title>Serotype IV Streptococcus agalactiae ST-452 has arisen from large genomic recombination events between CC23 and the hypervirulent CC17 lineages.</title>
        <authorList>
            <person name="Campisi E."/>
            <person name="Rinaudo C.D."/>
            <person name="Donati C."/>
            <person name="Barucco M."/>
            <person name="Torricelli G."/>
            <person name="Edwards M.S."/>
            <person name="Baker C.J."/>
            <person name="Margarit I."/>
            <person name="Rosini R."/>
        </authorList>
    </citation>
    <scope>NUCLEOTIDE SEQUENCE [LARGE SCALE GENOMIC DNA]</scope>
    <source>
        <strain evidence="11 14">CZ-PW-140</strain>
    </source>
</reference>
<dbReference type="InterPro" id="IPR012795">
    <property type="entry name" value="tRNA_Ile_lys_synt_N"/>
</dbReference>
<comment type="catalytic activity">
    <reaction evidence="7 8">
        <text>cytidine(34) in tRNA(Ile2) + L-lysine + ATP = lysidine(34) in tRNA(Ile2) + AMP + diphosphate + H(+)</text>
        <dbReference type="Rhea" id="RHEA:43744"/>
        <dbReference type="Rhea" id="RHEA-COMP:10625"/>
        <dbReference type="Rhea" id="RHEA-COMP:10670"/>
        <dbReference type="ChEBI" id="CHEBI:15378"/>
        <dbReference type="ChEBI" id="CHEBI:30616"/>
        <dbReference type="ChEBI" id="CHEBI:32551"/>
        <dbReference type="ChEBI" id="CHEBI:33019"/>
        <dbReference type="ChEBI" id="CHEBI:82748"/>
        <dbReference type="ChEBI" id="CHEBI:83665"/>
        <dbReference type="ChEBI" id="CHEBI:456215"/>
        <dbReference type="EC" id="6.3.4.19"/>
    </reaction>
</comment>
<sequence>MYNTILKDTLSKGLFTAHQKVLIAVSGGIDSINLLQFLYQYQKELSISIGIAHINHGQRKESEKEEEYIRQWGQIHDVPVFISYFQGIFSEDRARNHRYNFFSKVMREEGYTALVTAHHADDQAETVFMRILRGSRLRYLSGIKQVSAFANGQLIRPFLPYKKELLPNIFHFEDASNASSDYLRNRIRNVYFPALERENNQLKDSLITLSEETECLFTALTDLTRSIEVTNCYDFLRQTHSVQEFLLQDYISKFPDLQVSKEQFRVILKLIRTKANIDYTIKSGYFLHKDYESFHITKIHPKTDSFKVEKRLELHNIQIFSQYLFSYGKFISQADITIPIYDTSPIILRRRKEGDRIFLGNHTKKIRRLFIDEKITLKDREEAVIGEQNKELIFVIVAGRTYLRKPSEHDIMKGKLYIENLEKR</sequence>
<gene>
    <name evidence="8 12" type="primary">tilS</name>
    <name evidence="11" type="ORF">AX245_02435</name>
    <name evidence="12" type="ORF">NCTC8185_00983</name>
    <name evidence="10" type="ORF">WA04_05600</name>
</gene>
<dbReference type="EMBL" id="UHEQ01000004">
    <property type="protein sequence ID" value="SUN13720.1"/>
    <property type="molecule type" value="Genomic_DNA"/>
</dbReference>
<dbReference type="InterPro" id="IPR011063">
    <property type="entry name" value="TilS/TtcA_N"/>
</dbReference>
<organism evidence="12 15">
    <name type="scientific">Streptococcus agalactiae</name>
    <dbReference type="NCBI Taxonomy" id="1311"/>
    <lineage>
        <taxon>Bacteria</taxon>
        <taxon>Bacillati</taxon>
        <taxon>Bacillota</taxon>
        <taxon>Bacilli</taxon>
        <taxon>Lactobacillales</taxon>
        <taxon>Streptococcaceae</taxon>
        <taxon>Streptococcus</taxon>
    </lineage>
</organism>
<keyword evidence="2 8" id="KW-0963">Cytoplasm</keyword>
<dbReference type="SUPFAM" id="SSF56037">
    <property type="entry name" value="PheT/TilS domain"/>
    <property type="match status" value="1"/>
</dbReference>
<comment type="domain">
    <text evidence="8">The N-terminal region contains the highly conserved SGGXDS motif, predicted to be a P-loop motif involved in ATP binding.</text>
</comment>
<evidence type="ECO:0000256" key="1">
    <source>
        <dbReference type="ARBA" id="ARBA00004496"/>
    </source>
</evidence>
<feature type="binding site" evidence="8">
    <location>
        <begin position="26"/>
        <end position="31"/>
    </location>
    <ligand>
        <name>ATP</name>
        <dbReference type="ChEBI" id="CHEBI:30616"/>
    </ligand>
</feature>
<evidence type="ECO:0000313" key="11">
    <source>
        <dbReference type="EMBL" id="OCM70455.1"/>
    </source>
</evidence>
<comment type="subcellular location">
    <subcellularLocation>
        <location evidence="1 8">Cytoplasm</location>
    </subcellularLocation>
</comment>
<evidence type="ECO:0000256" key="2">
    <source>
        <dbReference type="ARBA" id="ARBA00022490"/>
    </source>
</evidence>
<dbReference type="Proteomes" id="UP000254076">
    <property type="component" value="Unassembled WGS sequence"/>
</dbReference>
<evidence type="ECO:0000256" key="5">
    <source>
        <dbReference type="ARBA" id="ARBA00022741"/>
    </source>
</evidence>
<dbReference type="InterPro" id="IPR014729">
    <property type="entry name" value="Rossmann-like_a/b/a_fold"/>
</dbReference>
<name>A0A0E1EK36_STRAG</name>
<dbReference type="SUPFAM" id="SSF52402">
    <property type="entry name" value="Adenine nucleotide alpha hydrolases-like"/>
    <property type="match status" value="1"/>
</dbReference>
<evidence type="ECO:0000256" key="6">
    <source>
        <dbReference type="ARBA" id="ARBA00022840"/>
    </source>
</evidence>
<dbReference type="InterPro" id="IPR012796">
    <property type="entry name" value="Lysidine-tRNA-synth_C"/>
</dbReference>
<dbReference type="GO" id="GO:0005524">
    <property type="term" value="F:ATP binding"/>
    <property type="evidence" value="ECO:0007669"/>
    <property type="project" value="UniProtKB-UniRule"/>
</dbReference>
<evidence type="ECO:0000256" key="4">
    <source>
        <dbReference type="ARBA" id="ARBA00022694"/>
    </source>
</evidence>
<evidence type="ECO:0000313" key="14">
    <source>
        <dbReference type="Proteomes" id="UP000093122"/>
    </source>
</evidence>
<dbReference type="EMBL" id="MAWT01000046">
    <property type="protein sequence ID" value="OCM70455.1"/>
    <property type="molecule type" value="Genomic_DNA"/>
</dbReference>
<keyword evidence="5 8" id="KW-0547">Nucleotide-binding</keyword>
<dbReference type="GO" id="GO:0006400">
    <property type="term" value="P:tRNA modification"/>
    <property type="evidence" value="ECO:0007669"/>
    <property type="project" value="UniProtKB-UniRule"/>
</dbReference>
<reference evidence="12 15" key="3">
    <citation type="submission" date="2018-06" db="EMBL/GenBank/DDBJ databases">
        <authorList>
            <consortium name="Pathogen Informatics"/>
            <person name="Doyle S."/>
        </authorList>
    </citation>
    <scope>NUCLEOTIDE SEQUENCE [LARGE SCALE GENOMIC DNA]</scope>
    <source>
        <strain evidence="12 15">NCTC8185</strain>
    </source>
</reference>
<evidence type="ECO:0000259" key="9">
    <source>
        <dbReference type="SMART" id="SM00977"/>
    </source>
</evidence>
<dbReference type="Gene3D" id="3.40.50.620">
    <property type="entry name" value="HUPs"/>
    <property type="match status" value="1"/>
</dbReference>
<dbReference type="InterPro" id="IPR012094">
    <property type="entry name" value="tRNA_Ile_lys_synt"/>
</dbReference>
<protein>
    <recommendedName>
        <fullName evidence="8">tRNA(Ile)-lysidine synthase</fullName>
        <ecNumber evidence="8">6.3.4.19</ecNumber>
    </recommendedName>
    <alternativeName>
        <fullName evidence="8">tRNA(Ile)-2-lysyl-cytidine synthase</fullName>
    </alternativeName>
    <alternativeName>
        <fullName evidence="8">tRNA(Ile)-lysidine synthetase</fullName>
    </alternativeName>
</protein>
<dbReference type="Proteomes" id="UP000093122">
    <property type="component" value="Unassembled WGS sequence"/>
</dbReference>
<dbReference type="AlphaFoldDB" id="A0A0E1EK36"/>
<evidence type="ECO:0000313" key="12">
    <source>
        <dbReference type="EMBL" id="SUN13720.1"/>
    </source>
</evidence>
<dbReference type="PANTHER" id="PTHR43033:SF1">
    <property type="entry name" value="TRNA(ILE)-LYSIDINE SYNTHASE-RELATED"/>
    <property type="match status" value="1"/>
</dbReference>
<evidence type="ECO:0000256" key="7">
    <source>
        <dbReference type="ARBA" id="ARBA00048539"/>
    </source>
</evidence>
<keyword evidence="3 8" id="KW-0436">Ligase</keyword>
<dbReference type="GO" id="GO:0032267">
    <property type="term" value="F:tRNA(Ile)-lysidine synthase activity"/>
    <property type="evidence" value="ECO:0007669"/>
    <property type="project" value="UniProtKB-EC"/>
</dbReference>
<dbReference type="GO" id="GO:0005737">
    <property type="term" value="C:cytoplasm"/>
    <property type="evidence" value="ECO:0007669"/>
    <property type="project" value="UniProtKB-SubCell"/>
</dbReference>
<dbReference type="OMA" id="MLKLNQW"/>
<dbReference type="PANTHER" id="PTHR43033">
    <property type="entry name" value="TRNA(ILE)-LYSIDINE SYNTHASE-RELATED"/>
    <property type="match status" value="1"/>
</dbReference>
<dbReference type="KEGG" id="sage:EN72_00070"/>
<dbReference type="EC" id="6.3.4.19" evidence="8"/>
<proteinExistence type="inferred from homology"/>
<comment type="function">
    <text evidence="8">Ligates lysine onto the cytidine present at position 34 of the AUA codon-specific tRNA(Ile) that contains the anticodon CAU, in an ATP-dependent manner. Cytidine is converted to lysidine, thus changing the amino acid specificity of the tRNA from methionine to isoleucine.</text>
</comment>
<dbReference type="EMBL" id="LBKL01000066">
    <property type="protein sequence ID" value="KLL38877.1"/>
    <property type="molecule type" value="Genomic_DNA"/>
</dbReference>
<feature type="domain" description="Lysidine-tRNA(Ile) synthetase C-terminal" evidence="9">
    <location>
        <begin position="346"/>
        <end position="398"/>
    </location>
</feature>
<dbReference type="SMART" id="SM00977">
    <property type="entry name" value="TilS_C"/>
    <property type="match status" value="1"/>
</dbReference>
<dbReference type="CDD" id="cd01992">
    <property type="entry name" value="TilS_N"/>
    <property type="match status" value="1"/>
</dbReference>
<keyword evidence="6 8" id="KW-0067">ATP-binding</keyword>
<evidence type="ECO:0000256" key="8">
    <source>
        <dbReference type="HAMAP-Rule" id="MF_01161"/>
    </source>
</evidence>
<dbReference type="Pfam" id="PF01171">
    <property type="entry name" value="ATP_bind_3"/>
    <property type="match status" value="1"/>
</dbReference>
<comment type="caution">
    <text evidence="12">The sequence shown here is derived from an EMBL/GenBank/DDBJ whole genome shotgun (WGS) entry which is preliminary data.</text>
</comment>
<evidence type="ECO:0000256" key="3">
    <source>
        <dbReference type="ARBA" id="ARBA00022598"/>
    </source>
</evidence>
<keyword evidence="4 8" id="KW-0819">tRNA processing</keyword>
<dbReference type="NCBIfam" id="TIGR02432">
    <property type="entry name" value="lysidine_TilS_N"/>
    <property type="match status" value="1"/>
</dbReference>
<dbReference type="HAMAP" id="MF_01161">
    <property type="entry name" value="tRNA_Ile_lys_synt"/>
    <property type="match status" value="1"/>
</dbReference>
<reference evidence="10 13" key="1">
    <citation type="journal article" date="2015" name="PLoS ONE">
        <title>Genomic analysis reveals the molecular basis for capsule loss in the group B streptococcus population.</title>
        <authorList>
            <consortium name="DEVANI Consortium"/>
            <person name="Rosini R."/>
            <person name="Campisi E."/>
            <person name="De Chiara M."/>
            <person name="Tettelin H."/>
            <person name="Rinaudo D."/>
            <person name="Toniolo C."/>
            <person name="Metruccio M."/>
            <person name="Guidotti S."/>
            <person name="Sorensen U.B."/>
            <person name="Kilian M."/>
            <person name="Ramirez M."/>
            <person name="Janulczyk R."/>
            <person name="Donati C."/>
            <person name="Grandi G."/>
            <person name="Margarit I."/>
        </authorList>
    </citation>
    <scope>NUCLEOTIDE SEQUENCE [LARGE SCALE GENOMIC DNA]</scope>
    <source>
        <strain evidence="10 13">DK-B-USS-215</strain>
    </source>
</reference>
<dbReference type="RefSeq" id="WP_000282855.1">
    <property type="nucleotide sequence ID" value="NZ_BCNI01000020.1"/>
</dbReference>
<evidence type="ECO:0000313" key="13">
    <source>
        <dbReference type="Proteomes" id="UP000035346"/>
    </source>
</evidence>